<reference evidence="2 3" key="1">
    <citation type="journal article" date="2016" name="Nat. Commun.">
        <title>Thousands of microbial genomes shed light on interconnected biogeochemical processes in an aquifer system.</title>
        <authorList>
            <person name="Anantharaman K."/>
            <person name="Brown C.T."/>
            <person name="Hug L.A."/>
            <person name="Sharon I."/>
            <person name="Castelle C.J."/>
            <person name="Probst A.J."/>
            <person name="Thomas B.C."/>
            <person name="Singh A."/>
            <person name="Wilkins M.J."/>
            <person name="Karaoz U."/>
            <person name="Brodie E.L."/>
            <person name="Williams K.H."/>
            <person name="Hubbard S.S."/>
            <person name="Banfield J.F."/>
        </authorList>
    </citation>
    <scope>NUCLEOTIDE SEQUENCE [LARGE SCALE GENOMIC DNA]</scope>
</reference>
<dbReference type="Proteomes" id="UP000176501">
    <property type="component" value="Unassembled WGS sequence"/>
</dbReference>
<feature type="region of interest" description="Disordered" evidence="1">
    <location>
        <begin position="526"/>
        <end position="546"/>
    </location>
</feature>
<feature type="compositionally biased region" description="Pro residues" evidence="1">
    <location>
        <begin position="153"/>
        <end position="166"/>
    </location>
</feature>
<dbReference type="AlphaFoldDB" id="A0A1F7W569"/>
<feature type="compositionally biased region" description="Polar residues" evidence="1">
    <location>
        <begin position="534"/>
        <end position="546"/>
    </location>
</feature>
<evidence type="ECO:0000313" key="3">
    <source>
        <dbReference type="Proteomes" id="UP000176501"/>
    </source>
</evidence>
<organism evidence="2 3">
    <name type="scientific">Candidatus Uhrbacteria bacterium RIFOXYB2_FULL_57_15</name>
    <dbReference type="NCBI Taxonomy" id="1802422"/>
    <lineage>
        <taxon>Bacteria</taxon>
        <taxon>Candidatus Uhriibacteriota</taxon>
    </lineage>
</organism>
<evidence type="ECO:0000313" key="2">
    <source>
        <dbReference type="EMBL" id="OGL97900.1"/>
    </source>
</evidence>
<comment type="caution">
    <text evidence="2">The sequence shown here is derived from an EMBL/GenBank/DDBJ whole genome shotgun (WGS) entry which is preliminary data.</text>
</comment>
<sequence>MRFDLSDFINWLKGQYPDGLADDVWTGCSHPGCRSNKIGLGVSYVEGGSGQVVPLLVHVDGMDAPVCYMCYRSHYGGGVEDYASFLVREHGLARGEIPEFQPPPTVAFIARPRGRAPRQAAVPRVQAPKAPALAVPARAKAPAPKAPSVPAQAPAPRPARVPPPRGAVPTAPVVGERPKAPAPDASRVRAPKVEAPRAQARGNQPKAPAPAVPARAKAPPPAVPARASMPTAAVVSERPRAHTAPPAPRRERREDRAPARTGQDRSARPAPVTELSIALKGVKTTFKDEAERKAFEAAREAEADAKWLAEACARGIYRVAGTRPAADGVLLVHKGEPVFYDGGITGVIVGEGKTFVGAEESPALVRRSLAVALDLASARWKWARAVTQIDDNGTPVTVMHCDSSGVIHKKQLQLTVPTVWFRSPEPPAWQRRNVPTEDAGVVDNTSGAAPRRIGFDGFSSILLAALDATMEEDSAVQDWMSQTIATVGLVRLGRLWDTALDVSAALDELNPNRTMAYRAWMGTRAAARDPSAESPATENTPVTLHA</sequence>
<evidence type="ECO:0000256" key="1">
    <source>
        <dbReference type="SAM" id="MobiDB-lite"/>
    </source>
</evidence>
<dbReference type="EMBL" id="MGFE01000027">
    <property type="protein sequence ID" value="OGL97900.1"/>
    <property type="molecule type" value="Genomic_DNA"/>
</dbReference>
<name>A0A1F7W569_9BACT</name>
<proteinExistence type="predicted"/>
<feature type="compositionally biased region" description="Basic and acidic residues" evidence="1">
    <location>
        <begin position="248"/>
        <end position="267"/>
    </location>
</feature>
<accession>A0A1F7W569</accession>
<gene>
    <name evidence="2" type="ORF">A2304_03165</name>
</gene>
<protein>
    <submittedName>
        <fullName evidence="2">Uncharacterized protein</fullName>
    </submittedName>
</protein>
<feature type="region of interest" description="Disordered" evidence="1">
    <location>
        <begin position="137"/>
        <end position="272"/>
    </location>
</feature>
<feature type="compositionally biased region" description="Low complexity" evidence="1">
    <location>
        <begin position="137"/>
        <end position="152"/>
    </location>
</feature>